<protein>
    <submittedName>
        <fullName evidence="6">Uncharacterized protein</fullName>
    </submittedName>
</protein>
<dbReference type="GO" id="GO:0000109">
    <property type="term" value="C:nucleotide-excision repair complex"/>
    <property type="evidence" value="ECO:0007669"/>
    <property type="project" value="TreeGrafter"/>
</dbReference>
<evidence type="ECO:0000256" key="4">
    <source>
        <dbReference type="ARBA" id="ARBA00023204"/>
    </source>
</evidence>
<dbReference type="InterPro" id="IPR001680">
    <property type="entry name" value="WD40_rpt"/>
</dbReference>
<dbReference type="PROSITE" id="PS00678">
    <property type="entry name" value="WD_REPEATS_1"/>
    <property type="match status" value="1"/>
</dbReference>
<evidence type="ECO:0000256" key="5">
    <source>
        <dbReference type="PROSITE-ProRule" id="PRU00221"/>
    </source>
</evidence>
<dbReference type="SMART" id="SM00320">
    <property type="entry name" value="WD40"/>
    <property type="match status" value="6"/>
</dbReference>
<dbReference type="SUPFAM" id="SSF50978">
    <property type="entry name" value="WD40 repeat-like"/>
    <property type="match status" value="1"/>
</dbReference>
<dbReference type="InterPro" id="IPR015943">
    <property type="entry name" value="WD40/YVTN_repeat-like_dom_sf"/>
</dbReference>
<keyword evidence="4" id="KW-0234">DNA repair</keyword>
<dbReference type="InterPro" id="IPR036322">
    <property type="entry name" value="WD40_repeat_dom_sf"/>
</dbReference>
<dbReference type="EMBL" id="QEAQ01000035">
    <property type="protein sequence ID" value="TPX58508.1"/>
    <property type="molecule type" value="Genomic_DNA"/>
</dbReference>
<dbReference type="STRING" id="109895.A0A507E5X5"/>
<dbReference type="GO" id="GO:0043161">
    <property type="term" value="P:proteasome-mediated ubiquitin-dependent protein catabolic process"/>
    <property type="evidence" value="ECO:0007669"/>
    <property type="project" value="TreeGrafter"/>
</dbReference>
<dbReference type="GO" id="GO:0000209">
    <property type="term" value="P:protein polyubiquitination"/>
    <property type="evidence" value="ECO:0007669"/>
    <property type="project" value="TreeGrafter"/>
</dbReference>
<organism evidence="6 7">
    <name type="scientific">Powellomyces hirtus</name>
    <dbReference type="NCBI Taxonomy" id="109895"/>
    <lineage>
        <taxon>Eukaryota</taxon>
        <taxon>Fungi</taxon>
        <taxon>Fungi incertae sedis</taxon>
        <taxon>Chytridiomycota</taxon>
        <taxon>Chytridiomycota incertae sedis</taxon>
        <taxon>Chytridiomycetes</taxon>
        <taxon>Spizellomycetales</taxon>
        <taxon>Powellomycetaceae</taxon>
        <taxon>Powellomyces</taxon>
    </lineage>
</organism>
<evidence type="ECO:0000256" key="2">
    <source>
        <dbReference type="ARBA" id="ARBA00022737"/>
    </source>
</evidence>
<proteinExistence type="predicted"/>
<dbReference type="AlphaFoldDB" id="A0A507E5X5"/>
<evidence type="ECO:0000256" key="1">
    <source>
        <dbReference type="ARBA" id="ARBA00022574"/>
    </source>
</evidence>
<keyword evidence="3" id="KW-0227">DNA damage</keyword>
<dbReference type="PANTHER" id="PTHR46202">
    <property type="entry name" value="DNA EXCISION REPAIR PROTEIN ERCC-8"/>
    <property type="match status" value="1"/>
</dbReference>
<evidence type="ECO:0000313" key="6">
    <source>
        <dbReference type="EMBL" id="TPX58508.1"/>
    </source>
</evidence>
<dbReference type="InterPro" id="IPR042238">
    <property type="entry name" value="Rad28/ERCC8/Ckn1/ATCSA-1"/>
</dbReference>
<keyword evidence="7" id="KW-1185">Reference proteome</keyword>
<name>A0A507E5X5_9FUNG</name>
<accession>A0A507E5X5</accession>
<dbReference type="CDD" id="cd00200">
    <property type="entry name" value="WD40"/>
    <property type="match status" value="1"/>
</dbReference>
<evidence type="ECO:0000313" key="7">
    <source>
        <dbReference type="Proteomes" id="UP000318582"/>
    </source>
</evidence>
<feature type="repeat" description="WD" evidence="5">
    <location>
        <begin position="190"/>
        <end position="232"/>
    </location>
</feature>
<feature type="repeat" description="WD" evidence="5">
    <location>
        <begin position="103"/>
        <end position="136"/>
    </location>
</feature>
<feature type="repeat" description="WD" evidence="5">
    <location>
        <begin position="254"/>
        <end position="295"/>
    </location>
</feature>
<dbReference type="Proteomes" id="UP000318582">
    <property type="component" value="Unassembled WGS sequence"/>
</dbReference>
<sequence>MLHHLLHLRETRATQPNIPLHHSTQQFHQLRLKRDISFEEAGPVNAIEIDAVDARFLLAACADASIRLYDLEEEGRVAAGGGPGDEDEEEGWLCRPIGMLDRGRGHEFSVTGIHWFPTDTGLFTTGSMDGSIKVWDTNVMESACVFDIEQHVYDHDISKIAQTHNLIAAGTEDQNVRLCDMRTGAFTHSLRGHRAAVLAVKWSPKDEFIVASGSADHTVRLWDVRKANACITTLDQYQTADSQPRRSSADMHTATAHSRAVNGLAFSSDGLNLVTTGHDECVRLWDAVTFTNTLTNYGPTIRNRVQHALHPLITPLTACSPPLLFHPSDNRQTVVFDLFTGALIMKLKKHTARVACVAFRQGTQHVFTGGYDREICWWTPQEPS</sequence>
<evidence type="ECO:0000256" key="3">
    <source>
        <dbReference type="ARBA" id="ARBA00022763"/>
    </source>
</evidence>
<dbReference type="PROSITE" id="PS50082">
    <property type="entry name" value="WD_REPEATS_2"/>
    <property type="match status" value="4"/>
</dbReference>
<gene>
    <name evidence="6" type="ORF">PhCBS80983_g03101</name>
</gene>
<keyword evidence="2" id="KW-0677">Repeat</keyword>
<dbReference type="PRINTS" id="PR00320">
    <property type="entry name" value="GPROTEINBRPT"/>
</dbReference>
<reference evidence="6 7" key="1">
    <citation type="journal article" date="2019" name="Sci. Rep.">
        <title>Comparative genomics of chytrid fungi reveal insights into the obligate biotrophic and pathogenic lifestyle of Synchytrium endobioticum.</title>
        <authorList>
            <person name="van de Vossenberg B.T.L.H."/>
            <person name="Warris S."/>
            <person name="Nguyen H.D.T."/>
            <person name="van Gent-Pelzer M.P.E."/>
            <person name="Joly D.L."/>
            <person name="van de Geest H.C."/>
            <person name="Bonants P.J.M."/>
            <person name="Smith D.S."/>
            <person name="Levesque C.A."/>
            <person name="van der Lee T.A.J."/>
        </authorList>
    </citation>
    <scope>NUCLEOTIDE SEQUENCE [LARGE SCALE GENOMIC DNA]</scope>
    <source>
        <strain evidence="6 7">CBS 809.83</strain>
    </source>
</reference>
<dbReference type="InterPro" id="IPR019775">
    <property type="entry name" value="WD40_repeat_CS"/>
</dbReference>
<dbReference type="PROSITE" id="PS50294">
    <property type="entry name" value="WD_REPEATS_REGION"/>
    <property type="match status" value="4"/>
</dbReference>
<dbReference type="PANTHER" id="PTHR46202:SF1">
    <property type="entry name" value="DNA EXCISION REPAIR PROTEIN ERCC-8"/>
    <property type="match status" value="1"/>
</dbReference>
<dbReference type="GO" id="GO:0031464">
    <property type="term" value="C:Cul4A-RING E3 ubiquitin ligase complex"/>
    <property type="evidence" value="ECO:0007669"/>
    <property type="project" value="TreeGrafter"/>
</dbReference>
<dbReference type="Pfam" id="PF00400">
    <property type="entry name" value="WD40"/>
    <property type="match status" value="4"/>
</dbReference>
<dbReference type="InterPro" id="IPR020472">
    <property type="entry name" value="WD40_PAC1"/>
</dbReference>
<keyword evidence="1 5" id="KW-0853">WD repeat</keyword>
<dbReference type="GO" id="GO:0006283">
    <property type="term" value="P:transcription-coupled nucleotide-excision repair"/>
    <property type="evidence" value="ECO:0007669"/>
    <property type="project" value="InterPro"/>
</dbReference>
<feature type="repeat" description="WD" evidence="5">
    <location>
        <begin position="347"/>
        <end position="384"/>
    </location>
</feature>
<comment type="caution">
    <text evidence="6">The sequence shown here is derived from an EMBL/GenBank/DDBJ whole genome shotgun (WGS) entry which is preliminary data.</text>
</comment>
<dbReference type="Gene3D" id="2.130.10.10">
    <property type="entry name" value="YVTN repeat-like/Quinoprotein amine dehydrogenase"/>
    <property type="match status" value="1"/>
</dbReference>